<dbReference type="EMBL" id="JACEFB010000007">
    <property type="protein sequence ID" value="MBA2226656.1"/>
    <property type="molecule type" value="Genomic_DNA"/>
</dbReference>
<evidence type="ECO:0000256" key="2">
    <source>
        <dbReference type="ARBA" id="ARBA00022475"/>
    </source>
</evidence>
<feature type="domain" description="MotA/TolQ/ExbB proton channel" evidence="8">
    <location>
        <begin position="52"/>
        <end position="119"/>
    </location>
</feature>
<dbReference type="GO" id="GO:0005886">
    <property type="term" value="C:plasma membrane"/>
    <property type="evidence" value="ECO:0007669"/>
    <property type="project" value="UniProtKB-SubCell"/>
</dbReference>
<evidence type="ECO:0000256" key="6">
    <source>
        <dbReference type="RuleBase" id="RU004057"/>
    </source>
</evidence>
<organism evidence="9 10">
    <name type="scientific">Thermogemmata fonticola</name>
    <dbReference type="NCBI Taxonomy" id="2755323"/>
    <lineage>
        <taxon>Bacteria</taxon>
        <taxon>Pseudomonadati</taxon>
        <taxon>Planctomycetota</taxon>
        <taxon>Planctomycetia</taxon>
        <taxon>Gemmatales</taxon>
        <taxon>Gemmataceae</taxon>
        <taxon>Thermogemmata</taxon>
    </lineage>
</organism>
<evidence type="ECO:0000256" key="3">
    <source>
        <dbReference type="ARBA" id="ARBA00022692"/>
    </source>
</evidence>
<reference evidence="9 10" key="1">
    <citation type="submission" date="2020-07" db="EMBL/GenBank/DDBJ databases">
        <title>Thermogemmata thermophila gen. nov., sp. nov., a novel moderate thermophilic planctomycete from a Kamchatka hot spring.</title>
        <authorList>
            <person name="Elcheninov A.G."/>
            <person name="Podosokorskaya O.A."/>
            <person name="Kovaleva O.L."/>
            <person name="Novikov A."/>
            <person name="Bonch-Osmolovskaya E.A."/>
            <person name="Toshchakov S.V."/>
            <person name="Kublanov I.V."/>
        </authorList>
    </citation>
    <scope>NUCLEOTIDE SEQUENCE [LARGE SCALE GENOMIC DNA]</scope>
    <source>
        <strain evidence="9 10">2918</strain>
    </source>
</reference>
<accession>A0A7V9ABW4</accession>
<keyword evidence="10" id="KW-1185">Reference proteome</keyword>
<evidence type="ECO:0000256" key="7">
    <source>
        <dbReference type="SAM" id="Phobius"/>
    </source>
</evidence>
<dbReference type="AlphaFoldDB" id="A0A7V9ABW4"/>
<dbReference type="RefSeq" id="WP_194538101.1">
    <property type="nucleotide sequence ID" value="NZ_JACEFB010000007.1"/>
</dbReference>
<evidence type="ECO:0000256" key="5">
    <source>
        <dbReference type="ARBA" id="ARBA00023136"/>
    </source>
</evidence>
<evidence type="ECO:0000313" key="9">
    <source>
        <dbReference type="EMBL" id="MBA2226656.1"/>
    </source>
</evidence>
<keyword evidence="6" id="KW-0653">Protein transport</keyword>
<gene>
    <name evidence="9" type="ORF">H0921_10835</name>
</gene>
<comment type="subcellular location">
    <subcellularLocation>
        <location evidence="1">Cell membrane</location>
        <topology evidence="1">Multi-pass membrane protein</topology>
    </subcellularLocation>
    <subcellularLocation>
        <location evidence="6">Membrane</location>
        <topology evidence="6">Multi-pass membrane protein</topology>
    </subcellularLocation>
</comment>
<comment type="caution">
    <text evidence="9">The sequence shown here is derived from an EMBL/GenBank/DDBJ whole genome shotgun (WGS) entry which is preliminary data.</text>
</comment>
<keyword evidence="5 7" id="KW-0472">Membrane</keyword>
<sequence length="137" mass="15347">MWEAYWQTVQTSQLDWVILAVGAVLVLLHLWGLLGYWHGKWVLFVQDLDRYRTGLLLLTELLPVLGLLGTVISLMYTFKTFQVGTAGETLDLGQMIQTFAPAMSTTISGLIMVVINLLLNAVLWFFCPAVEARRGSS</sequence>
<feature type="transmembrane region" description="Helical" evidence="7">
    <location>
        <begin position="98"/>
        <end position="127"/>
    </location>
</feature>
<keyword evidence="6" id="KW-0813">Transport</keyword>
<evidence type="ECO:0000256" key="4">
    <source>
        <dbReference type="ARBA" id="ARBA00022989"/>
    </source>
</evidence>
<evidence type="ECO:0000256" key="1">
    <source>
        <dbReference type="ARBA" id="ARBA00004651"/>
    </source>
</evidence>
<proteinExistence type="inferred from homology"/>
<keyword evidence="3 7" id="KW-0812">Transmembrane</keyword>
<dbReference type="Pfam" id="PF01618">
    <property type="entry name" value="MotA_ExbB"/>
    <property type="match status" value="1"/>
</dbReference>
<keyword evidence="4 7" id="KW-1133">Transmembrane helix</keyword>
<keyword evidence="2" id="KW-1003">Cell membrane</keyword>
<name>A0A7V9ABW4_9BACT</name>
<comment type="similarity">
    <text evidence="6">Belongs to the exbB/tolQ family.</text>
</comment>
<feature type="transmembrane region" description="Helical" evidence="7">
    <location>
        <begin position="55"/>
        <end position="78"/>
    </location>
</feature>
<dbReference type="InterPro" id="IPR002898">
    <property type="entry name" value="MotA_ExbB_proton_chnl"/>
</dbReference>
<evidence type="ECO:0000313" key="10">
    <source>
        <dbReference type="Proteomes" id="UP000542342"/>
    </source>
</evidence>
<evidence type="ECO:0000259" key="8">
    <source>
        <dbReference type="Pfam" id="PF01618"/>
    </source>
</evidence>
<protein>
    <submittedName>
        <fullName evidence="9">MotA/TolQ/ExbB proton channel family protein</fullName>
    </submittedName>
</protein>
<feature type="transmembrane region" description="Helical" evidence="7">
    <location>
        <begin position="16"/>
        <end position="34"/>
    </location>
</feature>
<dbReference type="GO" id="GO:0015031">
    <property type="term" value="P:protein transport"/>
    <property type="evidence" value="ECO:0007669"/>
    <property type="project" value="UniProtKB-KW"/>
</dbReference>
<dbReference type="Proteomes" id="UP000542342">
    <property type="component" value="Unassembled WGS sequence"/>
</dbReference>